<dbReference type="Pfam" id="PF02223">
    <property type="entry name" value="Thymidylate_kin"/>
    <property type="match status" value="1"/>
</dbReference>
<dbReference type="CDD" id="cd01672">
    <property type="entry name" value="TMPK"/>
    <property type="match status" value="1"/>
</dbReference>
<keyword evidence="5 10" id="KW-0545">Nucleotide biosynthesis</keyword>
<feature type="domain" description="Thymidylate kinase-like" evidence="11">
    <location>
        <begin position="9"/>
        <end position="194"/>
    </location>
</feature>
<dbReference type="NCBIfam" id="TIGR00041">
    <property type="entry name" value="DTMP_kinase"/>
    <property type="match status" value="1"/>
</dbReference>
<dbReference type="PROSITE" id="PS01331">
    <property type="entry name" value="THYMIDYLATE_KINASE"/>
    <property type="match status" value="1"/>
</dbReference>
<protein>
    <recommendedName>
        <fullName evidence="3 10">Thymidylate kinase</fullName>
        <ecNumber evidence="2 10">2.7.4.9</ecNumber>
    </recommendedName>
    <alternativeName>
        <fullName evidence="10">dTMP kinase</fullName>
    </alternativeName>
</protein>
<dbReference type="Proteomes" id="UP001285244">
    <property type="component" value="Unassembled WGS sequence"/>
</dbReference>
<feature type="binding site" evidence="10">
    <location>
        <begin position="11"/>
        <end position="18"/>
    </location>
    <ligand>
        <name>ATP</name>
        <dbReference type="ChEBI" id="CHEBI:30616"/>
    </ligand>
</feature>
<dbReference type="EC" id="2.7.4.9" evidence="2 10"/>
<keyword evidence="8 10" id="KW-0067">ATP-binding</keyword>
<name>A0ABU4WSB6_9FIRM</name>
<evidence type="ECO:0000256" key="6">
    <source>
        <dbReference type="ARBA" id="ARBA00022741"/>
    </source>
</evidence>
<evidence type="ECO:0000256" key="10">
    <source>
        <dbReference type="HAMAP-Rule" id="MF_00165"/>
    </source>
</evidence>
<evidence type="ECO:0000256" key="7">
    <source>
        <dbReference type="ARBA" id="ARBA00022777"/>
    </source>
</evidence>
<dbReference type="HAMAP" id="MF_00165">
    <property type="entry name" value="Thymidylate_kinase"/>
    <property type="match status" value="1"/>
</dbReference>
<evidence type="ECO:0000256" key="2">
    <source>
        <dbReference type="ARBA" id="ARBA00012980"/>
    </source>
</evidence>
<keyword evidence="4 10" id="KW-0808">Transferase</keyword>
<dbReference type="InterPro" id="IPR018094">
    <property type="entry name" value="Thymidylate_kinase"/>
</dbReference>
<evidence type="ECO:0000256" key="4">
    <source>
        <dbReference type="ARBA" id="ARBA00022679"/>
    </source>
</evidence>
<dbReference type="EMBL" id="JALBUS010000025">
    <property type="protein sequence ID" value="MDX8418347.1"/>
    <property type="molecule type" value="Genomic_DNA"/>
</dbReference>
<sequence>MKKGVFITFEGNDGAGKTTVCQAVYQKLQKQGYDVLYTREPGGSQIAEKIRDILLDTKNGAMDPRTEALLYAASRRQHLVEKVLPALKNKQIVLCDRFIDSSLAYQGYARKIGMTSIWSINQFAIDGHMPDRTIFLSVSTKTGQKRMDMRGEKNRLDLEANDFHQAVRQGYEILCEQYKDRIVVIDAEPELSIVIDQTMKSVLEVVHANE</sequence>
<evidence type="ECO:0000259" key="11">
    <source>
        <dbReference type="Pfam" id="PF02223"/>
    </source>
</evidence>
<keyword evidence="7 10" id="KW-0418">Kinase</keyword>
<evidence type="ECO:0000256" key="3">
    <source>
        <dbReference type="ARBA" id="ARBA00017144"/>
    </source>
</evidence>
<reference evidence="12 13" key="1">
    <citation type="submission" date="2022-03" db="EMBL/GenBank/DDBJ databases">
        <title>Novel taxa within the pig intestine.</title>
        <authorList>
            <person name="Wylensek D."/>
            <person name="Bishof K."/>
            <person name="Afrizal A."/>
            <person name="Clavel T."/>
        </authorList>
    </citation>
    <scope>NUCLEOTIDE SEQUENCE [LARGE SCALE GENOMIC DNA]</scope>
    <source>
        <strain evidence="12 13">Cla-KB-P134</strain>
    </source>
</reference>
<comment type="similarity">
    <text evidence="1 10">Belongs to the thymidylate kinase family.</text>
</comment>
<dbReference type="Gene3D" id="3.40.50.300">
    <property type="entry name" value="P-loop containing nucleotide triphosphate hydrolases"/>
    <property type="match status" value="1"/>
</dbReference>
<dbReference type="RefSeq" id="WP_320326592.1">
    <property type="nucleotide sequence ID" value="NZ_JALBUS010000025.1"/>
</dbReference>
<evidence type="ECO:0000256" key="8">
    <source>
        <dbReference type="ARBA" id="ARBA00022840"/>
    </source>
</evidence>
<evidence type="ECO:0000313" key="13">
    <source>
        <dbReference type="Proteomes" id="UP001285244"/>
    </source>
</evidence>
<dbReference type="InterPro" id="IPR039430">
    <property type="entry name" value="Thymidylate_kin-like_dom"/>
</dbReference>
<evidence type="ECO:0000256" key="9">
    <source>
        <dbReference type="ARBA" id="ARBA00048743"/>
    </source>
</evidence>
<evidence type="ECO:0000313" key="12">
    <source>
        <dbReference type="EMBL" id="MDX8418347.1"/>
    </source>
</evidence>
<dbReference type="SUPFAM" id="SSF52540">
    <property type="entry name" value="P-loop containing nucleoside triphosphate hydrolases"/>
    <property type="match status" value="1"/>
</dbReference>
<proteinExistence type="inferred from homology"/>
<evidence type="ECO:0000256" key="5">
    <source>
        <dbReference type="ARBA" id="ARBA00022727"/>
    </source>
</evidence>
<accession>A0ABU4WSB6</accession>
<comment type="function">
    <text evidence="10">Phosphorylation of dTMP to form dTDP in both de novo and salvage pathways of dTTP synthesis.</text>
</comment>
<dbReference type="PANTHER" id="PTHR10344:SF4">
    <property type="entry name" value="UMP-CMP KINASE 2, MITOCHONDRIAL"/>
    <property type="match status" value="1"/>
</dbReference>
<comment type="catalytic activity">
    <reaction evidence="9 10">
        <text>dTMP + ATP = dTDP + ADP</text>
        <dbReference type="Rhea" id="RHEA:13517"/>
        <dbReference type="ChEBI" id="CHEBI:30616"/>
        <dbReference type="ChEBI" id="CHEBI:58369"/>
        <dbReference type="ChEBI" id="CHEBI:63528"/>
        <dbReference type="ChEBI" id="CHEBI:456216"/>
        <dbReference type="EC" id="2.7.4.9"/>
    </reaction>
</comment>
<comment type="caution">
    <text evidence="12">The sequence shown here is derived from an EMBL/GenBank/DDBJ whole genome shotgun (WGS) entry which is preliminary data.</text>
</comment>
<keyword evidence="13" id="KW-1185">Reference proteome</keyword>
<gene>
    <name evidence="10 12" type="primary">tmk</name>
    <name evidence="12" type="ORF">MOZ64_10930</name>
</gene>
<dbReference type="GO" id="GO:0004798">
    <property type="term" value="F:dTMP kinase activity"/>
    <property type="evidence" value="ECO:0007669"/>
    <property type="project" value="UniProtKB-EC"/>
</dbReference>
<evidence type="ECO:0000256" key="1">
    <source>
        <dbReference type="ARBA" id="ARBA00009776"/>
    </source>
</evidence>
<dbReference type="InterPro" id="IPR018095">
    <property type="entry name" value="Thymidylate_kin_CS"/>
</dbReference>
<dbReference type="InterPro" id="IPR027417">
    <property type="entry name" value="P-loop_NTPase"/>
</dbReference>
<dbReference type="PANTHER" id="PTHR10344">
    <property type="entry name" value="THYMIDYLATE KINASE"/>
    <property type="match status" value="1"/>
</dbReference>
<keyword evidence="6 10" id="KW-0547">Nucleotide-binding</keyword>
<organism evidence="12 13">
    <name type="scientific">Absicoccus intestinalis</name>
    <dbReference type="NCBI Taxonomy" id="2926319"/>
    <lineage>
        <taxon>Bacteria</taxon>
        <taxon>Bacillati</taxon>
        <taxon>Bacillota</taxon>
        <taxon>Erysipelotrichia</taxon>
        <taxon>Erysipelotrichales</taxon>
        <taxon>Erysipelotrichaceae</taxon>
        <taxon>Absicoccus</taxon>
    </lineage>
</organism>